<dbReference type="SUPFAM" id="SSF69118">
    <property type="entry name" value="AhpD-like"/>
    <property type="match status" value="1"/>
</dbReference>
<protein>
    <submittedName>
        <fullName evidence="1">Uncharacterized protein</fullName>
    </submittedName>
</protein>
<proteinExistence type="predicted"/>
<evidence type="ECO:0000313" key="1">
    <source>
        <dbReference type="EMBL" id="BDU03511.1"/>
    </source>
</evidence>
<dbReference type="Proteomes" id="UP001317870">
    <property type="component" value="Chromosome"/>
</dbReference>
<accession>A0ABN6UDV7</accession>
<keyword evidence="2" id="KW-1185">Reference proteome</keyword>
<gene>
    <name evidence="1" type="ORF">IFM12276_65390</name>
</gene>
<dbReference type="InterPro" id="IPR029032">
    <property type="entry name" value="AhpD-like"/>
</dbReference>
<organism evidence="1 2">
    <name type="scientific">Nocardia sputorum</name>
    <dbReference type="NCBI Taxonomy" id="2984338"/>
    <lineage>
        <taxon>Bacteria</taxon>
        <taxon>Bacillati</taxon>
        <taxon>Actinomycetota</taxon>
        <taxon>Actinomycetes</taxon>
        <taxon>Mycobacteriales</taxon>
        <taxon>Nocardiaceae</taxon>
        <taxon>Nocardia</taxon>
    </lineage>
</organism>
<sequence>MSRLPLVSPDSADAEQADLLGEVQRQLGRVPNLYAAMANSPVTCGDT</sequence>
<dbReference type="RefSeq" id="WP_281881292.1">
    <property type="nucleotide sequence ID" value="NZ_AP026978.1"/>
</dbReference>
<dbReference type="EMBL" id="AP026978">
    <property type="protein sequence ID" value="BDU03511.1"/>
    <property type="molecule type" value="Genomic_DNA"/>
</dbReference>
<evidence type="ECO:0000313" key="2">
    <source>
        <dbReference type="Proteomes" id="UP001317870"/>
    </source>
</evidence>
<reference evidence="1 2" key="1">
    <citation type="submission" date="2022-11" db="EMBL/GenBank/DDBJ databases">
        <title>Genome Sequencing of Nocardia sp. ON39_IFM12276 and assembly.</title>
        <authorList>
            <person name="Shimojima M."/>
            <person name="Toyokawa M."/>
            <person name="Uesaka K."/>
        </authorList>
    </citation>
    <scope>NUCLEOTIDE SEQUENCE [LARGE SCALE GENOMIC DNA]</scope>
    <source>
        <strain evidence="1 2">IFM 12276</strain>
    </source>
</reference>
<name>A0ABN6UDV7_9NOCA</name>